<dbReference type="Pfam" id="PF13392">
    <property type="entry name" value="HNH_3"/>
    <property type="match status" value="1"/>
</dbReference>
<keyword evidence="5" id="KW-0540">Nuclease</keyword>
<dbReference type="GO" id="GO:0003700">
    <property type="term" value="F:DNA-binding transcription factor activity"/>
    <property type="evidence" value="ECO:0007669"/>
    <property type="project" value="InterPro"/>
</dbReference>
<dbReference type="SUPFAM" id="SSF54171">
    <property type="entry name" value="DNA-binding domain"/>
    <property type="match status" value="1"/>
</dbReference>
<keyword evidence="3" id="KW-0804">Transcription</keyword>
<dbReference type="InterPro" id="IPR036955">
    <property type="entry name" value="AP2/ERF_dom_sf"/>
</dbReference>
<keyword evidence="5" id="KW-0378">Hydrolase</keyword>
<evidence type="ECO:0000256" key="3">
    <source>
        <dbReference type="ARBA" id="ARBA00023163"/>
    </source>
</evidence>
<dbReference type="GO" id="GO:0004519">
    <property type="term" value="F:endonuclease activity"/>
    <property type="evidence" value="ECO:0007669"/>
    <property type="project" value="UniProtKB-KW"/>
</dbReference>
<feature type="domain" description="AP2/ERF" evidence="4">
    <location>
        <begin position="98"/>
        <end position="165"/>
    </location>
</feature>
<protein>
    <submittedName>
        <fullName evidence="5">Putative homing endonuclease</fullName>
    </submittedName>
</protein>
<evidence type="ECO:0000256" key="1">
    <source>
        <dbReference type="ARBA" id="ARBA00023015"/>
    </source>
</evidence>
<dbReference type="PROSITE" id="PS51032">
    <property type="entry name" value="AP2_ERF"/>
    <property type="match status" value="1"/>
</dbReference>
<accession>A0A6M3M2Z2</accession>
<dbReference type="EMBL" id="MT143653">
    <property type="protein sequence ID" value="QJA99495.1"/>
    <property type="molecule type" value="Genomic_DNA"/>
</dbReference>
<gene>
    <name evidence="5" type="ORF">MM171A00991_0020</name>
</gene>
<dbReference type="AlphaFoldDB" id="A0A6M3M2Z2"/>
<dbReference type="SUPFAM" id="SSF54060">
    <property type="entry name" value="His-Me finger endonucleases"/>
    <property type="match status" value="1"/>
</dbReference>
<sequence>MSRVRYNFTIVTGDMCLIRLSDVKGRLVAFAVVDAEDHQLVRRFRWRRTGTGYVVGRPGDVRLSRVVMRDVPGGMEVDHIDGDLLDNRKGKLRVCTHRQNGYNQRSRRLGYKGIIWDRGKWKAYIGIGGGACRHLGRFDSPKEAARAYNSAARAAFGPFAKLNEVE</sequence>
<dbReference type="Gene3D" id="3.90.75.20">
    <property type="match status" value="1"/>
</dbReference>
<name>A0A6M3M2Z2_9ZZZZ</name>
<dbReference type="InterPro" id="IPR016177">
    <property type="entry name" value="DNA-bd_dom_sf"/>
</dbReference>
<evidence type="ECO:0000256" key="2">
    <source>
        <dbReference type="ARBA" id="ARBA00023125"/>
    </source>
</evidence>
<dbReference type="GO" id="GO:0003677">
    <property type="term" value="F:DNA binding"/>
    <property type="evidence" value="ECO:0007669"/>
    <property type="project" value="UniProtKB-KW"/>
</dbReference>
<proteinExistence type="predicted"/>
<evidence type="ECO:0000259" key="4">
    <source>
        <dbReference type="PROSITE" id="PS51032"/>
    </source>
</evidence>
<reference evidence="5" key="1">
    <citation type="submission" date="2020-03" db="EMBL/GenBank/DDBJ databases">
        <title>The deep terrestrial virosphere.</title>
        <authorList>
            <person name="Holmfeldt K."/>
            <person name="Nilsson E."/>
            <person name="Simone D."/>
            <person name="Lopez-Fernandez M."/>
            <person name="Wu X."/>
            <person name="de Brujin I."/>
            <person name="Lundin D."/>
            <person name="Andersson A."/>
            <person name="Bertilsson S."/>
            <person name="Dopson M."/>
        </authorList>
    </citation>
    <scope>NUCLEOTIDE SEQUENCE</scope>
    <source>
        <strain evidence="5">MM171A00991</strain>
    </source>
</reference>
<dbReference type="InterPro" id="IPR003615">
    <property type="entry name" value="HNH_nuc"/>
</dbReference>
<dbReference type="InterPro" id="IPR001471">
    <property type="entry name" value="AP2/ERF_dom"/>
</dbReference>
<keyword evidence="2" id="KW-0238">DNA-binding</keyword>
<keyword evidence="5" id="KW-0255">Endonuclease</keyword>
<keyword evidence="1" id="KW-0805">Transcription regulation</keyword>
<dbReference type="Gene3D" id="3.30.730.10">
    <property type="entry name" value="AP2/ERF domain"/>
    <property type="match status" value="1"/>
</dbReference>
<organism evidence="5">
    <name type="scientific">viral metagenome</name>
    <dbReference type="NCBI Taxonomy" id="1070528"/>
    <lineage>
        <taxon>unclassified sequences</taxon>
        <taxon>metagenomes</taxon>
        <taxon>organismal metagenomes</taxon>
    </lineage>
</organism>
<evidence type="ECO:0000313" key="5">
    <source>
        <dbReference type="EMBL" id="QJA99495.1"/>
    </source>
</evidence>
<dbReference type="InterPro" id="IPR044925">
    <property type="entry name" value="His-Me_finger_sf"/>
</dbReference>